<accession>A0A4Y8IQB9</accession>
<dbReference type="AlphaFoldDB" id="A0A4Y8IQB9"/>
<evidence type="ECO:0000313" key="2">
    <source>
        <dbReference type="EMBL" id="TFB22866.1"/>
    </source>
</evidence>
<keyword evidence="1" id="KW-0472">Membrane</keyword>
<feature type="transmembrane region" description="Helical" evidence="1">
    <location>
        <begin position="32"/>
        <end position="51"/>
    </location>
</feature>
<evidence type="ECO:0000313" key="3">
    <source>
        <dbReference type="Proteomes" id="UP000297975"/>
    </source>
</evidence>
<name>A0A4Y8IQB9_9BACI</name>
<dbReference type="EMBL" id="SOPW01000005">
    <property type="protein sequence ID" value="TFB22866.1"/>
    <property type="molecule type" value="Genomic_DNA"/>
</dbReference>
<gene>
    <name evidence="2" type="ORF">E3U55_06405</name>
</gene>
<dbReference type="Proteomes" id="UP000297975">
    <property type="component" value="Unassembled WGS sequence"/>
</dbReference>
<reference evidence="2 3" key="1">
    <citation type="submission" date="2019-03" db="EMBL/GenBank/DDBJ databases">
        <authorList>
            <person name="He R.-H."/>
        </authorList>
    </citation>
    <scope>NUCLEOTIDE SEQUENCE [LARGE SCALE GENOMIC DNA]</scope>
    <source>
        <strain evidence="3">SH 714</strain>
    </source>
</reference>
<keyword evidence="1" id="KW-1133">Transmembrane helix</keyword>
<evidence type="ECO:0000256" key="1">
    <source>
        <dbReference type="SAM" id="Phobius"/>
    </source>
</evidence>
<comment type="caution">
    <text evidence="2">The sequence shown here is derived from an EMBL/GenBank/DDBJ whole genome shotgun (WGS) entry which is preliminary data.</text>
</comment>
<keyword evidence="1" id="KW-0812">Transmembrane</keyword>
<dbReference type="RefSeq" id="WP_134339597.1">
    <property type="nucleotide sequence ID" value="NZ_SOPW01000005.1"/>
</dbReference>
<organism evidence="2 3">
    <name type="scientific">Filobacillus milosensis</name>
    <dbReference type="NCBI Taxonomy" id="94137"/>
    <lineage>
        <taxon>Bacteria</taxon>
        <taxon>Bacillati</taxon>
        <taxon>Bacillota</taxon>
        <taxon>Bacilli</taxon>
        <taxon>Bacillales</taxon>
        <taxon>Bacillaceae</taxon>
        <taxon>Filobacillus</taxon>
    </lineage>
</organism>
<feature type="transmembrane region" description="Helical" evidence="1">
    <location>
        <begin position="7"/>
        <end position="26"/>
    </location>
</feature>
<sequence>MGEYIGMFVLYALGQFILFYLLMTFIGFMPAIIILIVLIASYIFIWFHVILDELRERNVE</sequence>
<protein>
    <submittedName>
        <fullName evidence="2">Uncharacterized protein</fullName>
    </submittedName>
</protein>
<proteinExistence type="predicted"/>
<keyword evidence="3" id="KW-1185">Reference proteome</keyword>